<dbReference type="KEGG" id="nft:FBF37_00460"/>
<sequence length="228" mass="24670">MRRQGGFTVIEVTMFLAISGTMAIALLAGIGVAIQRQQYRDAVQSYANFLTEQYSKVISIENDRQPTDPCPIPGASVNGYRGQSNCVIVGRYIIGDDQGRSFRVKLIYALLGADGKTWSYRSSNNNVAEYQTNWSVKTALVEPAGGGLSVAMVRNPATGELAIRSDSRTYPDDKISELLTTSGDATYEVCIYDEKWFAPERLSVFIGARAGSSEALTVKGAGNACKAL</sequence>
<keyword evidence="3" id="KW-1185">Reference proteome</keyword>
<protein>
    <submittedName>
        <fullName evidence="2">Type II secretion system protein</fullName>
    </submittedName>
</protein>
<keyword evidence="1" id="KW-0812">Transmembrane</keyword>
<accession>A0A4P9A2E5</accession>
<evidence type="ECO:0000313" key="3">
    <source>
        <dbReference type="Proteomes" id="UP000310639"/>
    </source>
</evidence>
<dbReference type="AlphaFoldDB" id="A0A4P9A2E5"/>
<organism evidence="2 3">
    <name type="scientific">Candidatus Nanosynbacter featherlites</name>
    <dbReference type="NCBI Taxonomy" id="2572088"/>
    <lineage>
        <taxon>Bacteria</taxon>
        <taxon>Candidatus Saccharimonadota</taxon>
        <taxon>Candidatus Saccharimonadia</taxon>
        <taxon>Candidatus Nanosynbacterales</taxon>
        <taxon>Candidatus Nanosynbacteraceae</taxon>
        <taxon>Candidatus Nanosynbacter</taxon>
    </lineage>
</organism>
<feature type="transmembrane region" description="Helical" evidence="1">
    <location>
        <begin position="12"/>
        <end position="34"/>
    </location>
</feature>
<dbReference type="OrthoDB" id="9794129at2"/>
<name>A0A4P9A2E5_9BACT</name>
<gene>
    <name evidence="2" type="ORF">FBF37_00460</name>
</gene>
<dbReference type="RefSeq" id="WP_138078437.1">
    <property type="nucleotide sequence ID" value="NZ_CP040004.1"/>
</dbReference>
<evidence type="ECO:0000313" key="2">
    <source>
        <dbReference type="EMBL" id="QCT41957.1"/>
    </source>
</evidence>
<keyword evidence="1" id="KW-1133">Transmembrane helix</keyword>
<evidence type="ECO:0000256" key="1">
    <source>
        <dbReference type="SAM" id="Phobius"/>
    </source>
</evidence>
<keyword evidence="1" id="KW-0472">Membrane</keyword>
<dbReference type="EMBL" id="CP040004">
    <property type="protein sequence ID" value="QCT41957.1"/>
    <property type="molecule type" value="Genomic_DNA"/>
</dbReference>
<dbReference type="Proteomes" id="UP000310639">
    <property type="component" value="Chromosome"/>
</dbReference>
<reference evidence="2 3" key="1">
    <citation type="submission" date="2019-04" db="EMBL/GenBank/DDBJ databases">
        <title>Saccharibacteria TM7 genomes.</title>
        <authorList>
            <person name="Bor B."/>
            <person name="He X."/>
            <person name="Chen T."/>
            <person name="Dewhirst F.E."/>
        </authorList>
    </citation>
    <scope>NUCLEOTIDE SEQUENCE [LARGE SCALE GENOMIC DNA]</scope>
    <source>
        <strain evidence="2 3">BB001</strain>
    </source>
</reference>
<proteinExistence type="predicted"/>